<proteinExistence type="predicted"/>
<dbReference type="EMBL" id="FODO01000001">
    <property type="protein sequence ID" value="SEN83267.1"/>
    <property type="molecule type" value="Genomic_DNA"/>
</dbReference>
<dbReference type="RefSeq" id="WP_090314754.1">
    <property type="nucleotide sequence ID" value="NZ_FNOE01000001.1"/>
</dbReference>
<dbReference type="OrthoDB" id="7019622at2"/>
<gene>
    <name evidence="2" type="ORF">SAMN05216333_101282</name>
</gene>
<protein>
    <submittedName>
        <fullName evidence="2">Uncharacterized protein</fullName>
    </submittedName>
</protein>
<keyword evidence="1" id="KW-0732">Signal</keyword>
<feature type="chain" id="PRO_5011514216" evidence="1">
    <location>
        <begin position="25"/>
        <end position="122"/>
    </location>
</feature>
<evidence type="ECO:0000313" key="3">
    <source>
        <dbReference type="Proteomes" id="UP000198814"/>
    </source>
</evidence>
<dbReference type="STRING" id="42354.SAMN05216333_101282"/>
<organism evidence="2 3">
    <name type="scientific">Nitrosomonas oligotropha</name>
    <dbReference type="NCBI Taxonomy" id="42354"/>
    <lineage>
        <taxon>Bacteria</taxon>
        <taxon>Pseudomonadati</taxon>
        <taxon>Pseudomonadota</taxon>
        <taxon>Betaproteobacteria</taxon>
        <taxon>Nitrosomonadales</taxon>
        <taxon>Nitrosomonadaceae</taxon>
        <taxon>Nitrosomonas</taxon>
    </lineage>
</organism>
<name>A0A1H8JSC4_9PROT</name>
<reference evidence="3" key="1">
    <citation type="submission" date="2016-10" db="EMBL/GenBank/DDBJ databases">
        <authorList>
            <person name="Varghese N."/>
            <person name="Submissions S."/>
        </authorList>
    </citation>
    <scope>NUCLEOTIDE SEQUENCE [LARGE SCALE GENOMIC DNA]</scope>
    <source>
        <strain evidence="3">Nm76</strain>
    </source>
</reference>
<dbReference type="AlphaFoldDB" id="A0A1H8JSC4"/>
<accession>A0A1H8JSC4</accession>
<dbReference type="Proteomes" id="UP000198814">
    <property type="component" value="Unassembled WGS sequence"/>
</dbReference>
<feature type="signal peptide" evidence="1">
    <location>
        <begin position="1"/>
        <end position="24"/>
    </location>
</feature>
<evidence type="ECO:0000256" key="1">
    <source>
        <dbReference type="SAM" id="SignalP"/>
    </source>
</evidence>
<evidence type="ECO:0000313" key="2">
    <source>
        <dbReference type="EMBL" id="SEN83267.1"/>
    </source>
</evidence>
<sequence>MKETQAISLLLIFVLSMLSHPAFSQQTRKFPPNSQLGSLTAVAFPHFTINGQQMTMGAGGQIRGIDNMIILPSTANYIGLIRYQLDTMGNLHRVWILTPNEVKEAESEGQQIPKPKKRFFFF</sequence>
<keyword evidence="3" id="KW-1185">Reference proteome</keyword>